<evidence type="ECO:0000256" key="8">
    <source>
        <dbReference type="RuleBase" id="RU361183"/>
    </source>
</evidence>
<evidence type="ECO:0000256" key="2">
    <source>
        <dbReference type="ARBA" id="ARBA00022723"/>
    </source>
</evidence>
<dbReference type="PANTHER" id="PTHR10127">
    <property type="entry name" value="DISCOIDIN, CUB, EGF, LAMININ , AND ZINC METALLOPROTEASE DOMAIN CONTAINING"/>
    <property type="match status" value="1"/>
</dbReference>
<evidence type="ECO:0000256" key="6">
    <source>
        <dbReference type="ARBA" id="ARBA00023157"/>
    </source>
</evidence>
<evidence type="ECO:0000256" key="3">
    <source>
        <dbReference type="ARBA" id="ARBA00022801"/>
    </source>
</evidence>
<dbReference type="Proteomes" id="UP000230423">
    <property type="component" value="Unassembled WGS sequence"/>
</dbReference>
<dbReference type="Gene3D" id="3.40.390.10">
    <property type="entry name" value="Collagenase (Catalytic Domain)"/>
    <property type="match status" value="1"/>
</dbReference>
<evidence type="ECO:0000313" key="10">
    <source>
        <dbReference type="EMBL" id="PIO63313.1"/>
    </source>
</evidence>
<gene>
    <name evidence="10" type="ORF">TELCIR_15087</name>
</gene>
<dbReference type="GO" id="GO:0006508">
    <property type="term" value="P:proteolysis"/>
    <property type="evidence" value="ECO:0007669"/>
    <property type="project" value="UniProtKB-KW"/>
</dbReference>
<dbReference type="GO" id="GO:0004222">
    <property type="term" value="F:metalloendopeptidase activity"/>
    <property type="evidence" value="ECO:0007669"/>
    <property type="project" value="UniProtKB-UniRule"/>
</dbReference>
<dbReference type="SUPFAM" id="SSF55486">
    <property type="entry name" value="Metalloproteases ('zincins'), catalytic domain"/>
    <property type="match status" value="1"/>
</dbReference>
<keyword evidence="1 7" id="KW-0645">Protease</keyword>
<evidence type="ECO:0000256" key="7">
    <source>
        <dbReference type="PROSITE-ProRule" id="PRU01211"/>
    </source>
</evidence>
<dbReference type="InterPro" id="IPR001506">
    <property type="entry name" value="Peptidase_M12A"/>
</dbReference>
<evidence type="ECO:0000256" key="1">
    <source>
        <dbReference type="ARBA" id="ARBA00022670"/>
    </source>
</evidence>
<dbReference type="Pfam" id="PF01400">
    <property type="entry name" value="Astacin"/>
    <property type="match status" value="1"/>
</dbReference>
<organism evidence="10 11">
    <name type="scientific">Teladorsagia circumcincta</name>
    <name type="common">Brown stomach worm</name>
    <name type="synonym">Ostertagia circumcincta</name>
    <dbReference type="NCBI Taxonomy" id="45464"/>
    <lineage>
        <taxon>Eukaryota</taxon>
        <taxon>Metazoa</taxon>
        <taxon>Ecdysozoa</taxon>
        <taxon>Nematoda</taxon>
        <taxon>Chromadorea</taxon>
        <taxon>Rhabditida</taxon>
        <taxon>Rhabditina</taxon>
        <taxon>Rhabditomorpha</taxon>
        <taxon>Strongyloidea</taxon>
        <taxon>Trichostrongylidae</taxon>
        <taxon>Teladorsagia</taxon>
    </lineage>
</organism>
<keyword evidence="3 7" id="KW-0378">Hydrolase</keyword>
<feature type="non-terminal residue" evidence="10">
    <location>
        <position position="194"/>
    </location>
</feature>
<keyword evidence="2 7" id="KW-0479">Metal-binding</keyword>
<reference evidence="10 11" key="1">
    <citation type="submission" date="2015-09" db="EMBL/GenBank/DDBJ databases">
        <title>Draft genome of the parasitic nematode Teladorsagia circumcincta isolate WARC Sus (inbred).</title>
        <authorList>
            <person name="Mitreva M."/>
        </authorList>
    </citation>
    <scope>NUCLEOTIDE SEQUENCE [LARGE SCALE GENOMIC DNA]</scope>
    <source>
        <strain evidence="10 11">S</strain>
    </source>
</reference>
<dbReference type="EMBL" id="KZ351040">
    <property type="protein sequence ID" value="PIO63313.1"/>
    <property type="molecule type" value="Genomic_DNA"/>
</dbReference>
<dbReference type="GO" id="GO:0008270">
    <property type="term" value="F:zinc ion binding"/>
    <property type="evidence" value="ECO:0007669"/>
    <property type="project" value="UniProtKB-UniRule"/>
</dbReference>
<dbReference type="EC" id="3.4.24.-" evidence="8"/>
<keyword evidence="6" id="KW-1015">Disulfide bond</keyword>
<dbReference type="CDD" id="cd04280">
    <property type="entry name" value="ZnMc_astacin_like"/>
    <property type="match status" value="1"/>
</dbReference>
<dbReference type="InterPro" id="IPR006026">
    <property type="entry name" value="Peptidase_Metallo"/>
</dbReference>
<dbReference type="PRINTS" id="PR00480">
    <property type="entry name" value="ASTACIN"/>
</dbReference>
<feature type="binding site" evidence="7">
    <location>
        <position position="90"/>
    </location>
    <ligand>
        <name>Zn(2+)</name>
        <dbReference type="ChEBI" id="CHEBI:29105"/>
        <note>catalytic</note>
    </ligand>
</feature>
<dbReference type="SMART" id="SM00235">
    <property type="entry name" value="ZnMc"/>
    <property type="match status" value="1"/>
</dbReference>
<name>A0A2G9TZ95_TELCI</name>
<dbReference type="AlphaFoldDB" id="A0A2G9TZ95"/>
<dbReference type="PROSITE" id="PS51864">
    <property type="entry name" value="ASTACIN"/>
    <property type="match status" value="1"/>
</dbReference>
<evidence type="ECO:0000256" key="4">
    <source>
        <dbReference type="ARBA" id="ARBA00022833"/>
    </source>
</evidence>
<evidence type="ECO:0000256" key="5">
    <source>
        <dbReference type="ARBA" id="ARBA00023049"/>
    </source>
</evidence>
<dbReference type="InterPro" id="IPR034035">
    <property type="entry name" value="Astacin-like_dom"/>
</dbReference>
<feature type="binding site" evidence="7">
    <location>
        <position position="96"/>
    </location>
    <ligand>
        <name>Zn(2+)</name>
        <dbReference type="ChEBI" id="CHEBI:29105"/>
        <note>catalytic</note>
    </ligand>
</feature>
<dbReference type="OrthoDB" id="291007at2759"/>
<accession>A0A2G9TZ95</accession>
<dbReference type="PANTHER" id="PTHR10127:SF780">
    <property type="entry name" value="METALLOENDOPEPTIDASE"/>
    <property type="match status" value="1"/>
</dbReference>
<keyword evidence="4 7" id="KW-0862">Zinc</keyword>
<feature type="binding site" evidence="7">
    <location>
        <position position="86"/>
    </location>
    <ligand>
        <name>Zn(2+)</name>
        <dbReference type="ChEBI" id="CHEBI:29105"/>
        <note>catalytic</note>
    </ligand>
</feature>
<comment type="caution">
    <text evidence="7">Lacks conserved residue(s) required for the propagation of feature annotation.</text>
</comment>
<feature type="active site" evidence="7">
    <location>
        <position position="87"/>
    </location>
</feature>
<feature type="domain" description="Peptidase M12A" evidence="9">
    <location>
        <begin position="1"/>
        <end position="194"/>
    </location>
</feature>
<comment type="cofactor">
    <cofactor evidence="7 8">
        <name>Zn(2+)</name>
        <dbReference type="ChEBI" id="CHEBI:29105"/>
    </cofactor>
    <text evidence="7 8">Binds 1 zinc ion per subunit.</text>
</comment>
<dbReference type="InterPro" id="IPR024079">
    <property type="entry name" value="MetalloPept_cat_dom_sf"/>
</dbReference>
<sequence>MNMSKTQVMVNQWWDTDNKTEEVFRKAAQLWRDNTCIEFIEDKEEKAEDLLVVIKEHGCWSEVGRQGEWQFLSLGQNCDRIGVAAHEIGHALGFWHTHSRYDRNQFVKVFLKFIEPDERYQFGKETKKTNNNYNLTYDYGSVMHYRATSFITTEALKKGKHTMVSKDLTYMETMGSHIIAFYDLLMMNMYYNCT</sequence>
<proteinExistence type="predicted"/>
<keyword evidence="5 7" id="KW-0482">Metalloprotease</keyword>
<protein>
    <recommendedName>
        <fullName evidence="8">Metalloendopeptidase</fullName>
        <ecNumber evidence="8">3.4.24.-</ecNumber>
    </recommendedName>
</protein>
<evidence type="ECO:0000259" key="9">
    <source>
        <dbReference type="PROSITE" id="PS51864"/>
    </source>
</evidence>
<keyword evidence="11" id="KW-1185">Reference proteome</keyword>
<evidence type="ECO:0000313" key="11">
    <source>
        <dbReference type="Proteomes" id="UP000230423"/>
    </source>
</evidence>